<dbReference type="GeneID" id="100178289"/>
<accession>H2Y0E0</accession>
<feature type="region of interest" description="Disordered" evidence="3">
    <location>
        <begin position="290"/>
        <end position="373"/>
    </location>
</feature>
<gene>
    <name evidence="6" type="primary">LOC100178289</name>
</gene>
<feature type="domain" description="P-type" evidence="5">
    <location>
        <begin position="110"/>
        <end position="153"/>
    </location>
</feature>
<dbReference type="InterPro" id="IPR044913">
    <property type="entry name" value="P_trefoil_dom_sf"/>
</dbReference>
<proteinExistence type="predicted"/>
<keyword evidence="1 2" id="KW-1015">Disulfide bond</keyword>
<dbReference type="CDD" id="cd00111">
    <property type="entry name" value="Trefoil"/>
    <property type="match status" value="2"/>
</dbReference>
<dbReference type="HOGENOM" id="CLU_741777_0_0_1"/>
<evidence type="ECO:0000256" key="1">
    <source>
        <dbReference type="ARBA" id="ARBA00023157"/>
    </source>
</evidence>
<dbReference type="AlphaFoldDB" id="H2Y0E0"/>
<feature type="signal peptide" evidence="4">
    <location>
        <begin position="1"/>
        <end position="19"/>
    </location>
</feature>
<dbReference type="InParanoid" id="H2Y0E0"/>
<feature type="disulfide bond" evidence="2">
    <location>
        <begin position="37"/>
        <end position="52"/>
    </location>
</feature>
<dbReference type="KEGG" id="cin:100178289"/>
<protein>
    <submittedName>
        <fullName evidence="6">Integumentary mucin A.1-like</fullName>
    </submittedName>
</protein>
<dbReference type="STRING" id="7719.ENSCINP00000035374"/>
<keyword evidence="7" id="KW-1185">Reference proteome</keyword>
<feature type="compositionally biased region" description="Basic and acidic residues" evidence="3">
    <location>
        <begin position="360"/>
        <end position="373"/>
    </location>
</feature>
<feature type="disulfide bond" evidence="2">
    <location>
        <begin position="47"/>
        <end position="64"/>
    </location>
</feature>
<evidence type="ECO:0000313" key="7">
    <source>
        <dbReference type="Proteomes" id="UP000008144"/>
    </source>
</evidence>
<dbReference type="GO" id="GO:0005615">
    <property type="term" value="C:extracellular space"/>
    <property type="evidence" value="ECO:0000318"/>
    <property type="project" value="GO_Central"/>
</dbReference>
<reference evidence="6" key="4">
    <citation type="submission" date="2025-09" db="UniProtKB">
        <authorList>
            <consortium name="Ensembl"/>
        </authorList>
    </citation>
    <scope>IDENTIFICATION</scope>
</reference>
<dbReference type="Ensembl" id="ENSCINT00000033079.1">
    <property type="protein sequence ID" value="ENSCINP00000035374.1"/>
    <property type="gene ID" value="ENSCING00000020871.1"/>
</dbReference>
<feature type="compositionally biased region" description="Polar residues" evidence="3">
    <location>
        <begin position="332"/>
        <end position="348"/>
    </location>
</feature>
<feature type="disulfide bond" evidence="2">
    <location>
        <begin position="27"/>
        <end position="53"/>
    </location>
</feature>
<dbReference type="InterPro" id="IPR000519">
    <property type="entry name" value="P_trefoil_dom"/>
</dbReference>
<dbReference type="InterPro" id="IPR017994">
    <property type="entry name" value="P_trefoil_chordata"/>
</dbReference>
<keyword evidence="4" id="KW-0732">Signal</keyword>
<evidence type="ECO:0000313" key="6">
    <source>
        <dbReference type="Ensembl" id="ENSCINP00000035374.1"/>
    </source>
</evidence>
<dbReference type="FunFam" id="4.10.110.10:FF:000006">
    <property type="entry name" value="Trefoil factor 1"/>
    <property type="match status" value="1"/>
</dbReference>
<dbReference type="SMART" id="SM00018">
    <property type="entry name" value="PD"/>
    <property type="match status" value="2"/>
</dbReference>
<evidence type="ECO:0000256" key="2">
    <source>
        <dbReference type="PROSITE-ProRule" id="PRU00779"/>
    </source>
</evidence>
<feature type="disulfide bond" evidence="2">
    <location>
        <begin position="122"/>
        <end position="137"/>
    </location>
</feature>
<dbReference type="EMBL" id="EAAA01001159">
    <property type="status" value="NOT_ANNOTATED_CDS"/>
    <property type="molecule type" value="Genomic_DNA"/>
</dbReference>
<evidence type="ECO:0000256" key="3">
    <source>
        <dbReference type="SAM" id="MobiDB-lite"/>
    </source>
</evidence>
<dbReference type="PANTHER" id="PTHR13826">
    <property type="entry name" value="INTESTINAL TREFOIL FACTOR-RELATED"/>
    <property type="match status" value="1"/>
</dbReference>
<dbReference type="PANTHER" id="PTHR13826:SF18">
    <property type="entry name" value="TREFOIL FACTOR 1"/>
    <property type="match status" value="1"/>
</dbReference>
<evidence type="ECO:0000259" key="5">
    <source>
        <dbReference type="PROSITE" id="PS51448"/>
    </source>
</evidence>
<dbReference type="OrthoDB" id="5946378at2759"/>
<feature type="domain" description="P-type" evidence="5">
    <location>
        <begin position="25"/>
        <end position="68"/>
    </location>
</feature>
<feature type="compositionally biased region" description="Acidic residues" evidence="3">
    <location>
        <begin position="308"/>
        <end position="317"/>
    </location>
</feature>
<reference evidence="6" key="2">
    <citation type="journal article" date="2008" name="Genome Biol.">
        <title>Improved genome assembly and evidence-based global gene model set for the chordate Ciona intestinalis: new insight into intron and operon populations.</title>
        <authorList>
            <person name="Satou Y."/>
            <person name="Mineta K."/>
            <person name="Ogasawara M."/>
            <person name="Sasakura Y."/>
            <person name="Shoguchi E."/>
            <person name="Ueno K."/>
            <person name="Yamada L."/>
            <person name="Matsumoto J."/>
            <person name="Wasserscheid J."/>
            <person name="Dewar K."/>
            <person name="Wiley G.B."/>
            <person name="Macmil S.L."/>
            <person name="Roe B.A."/>
            <person name="Zeller R.W."/>
            <person name="Hastings K.E."/>
            <person name="Lemaire P."/>
            <person name="Lindquist E."/>
            <person name="Endo T."/>
            <person name="Hotta K."/>
            <person name="Inaba K."/>
        </authorList>
    </citation>
    <scope>NUCLEOTIDE SEQUENCE [LARGE SCALE GENOMIC DNA]</scope>
    <source>
        <strain evidence="6">wild type</strain>
    </source>
</reference>
<dbReference type="Pfam" id="PF00088">
    <property type="entry name" value="Trefoil"/>
    <property type="match status" value="2"/>
</dbReference>
<name>H2Y0E0_CIOIN</name>
<dbReference type="PROSITE" id="PS51448">
    <property type="entry name" value="P_TREFOIL_2"/>
    <property type="match status" value="2"/>
</dbReference>
<dbReference type="Proteomes" id="UP000008144">
    <property type="component" value="Chromosome 14"/>
</dbReference>
<reference evidence="6" key="3">
    <citation type="submission" date="2025-08" db="UniProtKB">
        <authorList>
            <consortium name="Ensembl"/>
        </authorList>
    </citation>
    <scope>IDENTIFICATION</scope>
</reference>
<feature type="disulfide bond" evidence="2">
    <location>
        <begin position="112"/>
        <end position="138"/>
    </location>
</feature>
<feature type="chain" id="PRO_5014093659" evidence="4">
    <location>
        <begin position="20"/>
        <end position="373"/>
    </location>
</feature>
<accession>A0A1W2WD55</accession>
<dbReference type="FunFam" id="4.10.110.10:FF:000009">
    <property type="entry name" value="integumentary mucin A.1-like"/>
    <property type="match status" value="1"/>
</dbReference>
<organism evidence="6 7">
    <name type="scientific">Ciona intestinalis</name>
    <name type="common">Transparent sea squirt</name>
    <name type="synonym">Ascidia intestinalis</name>
    <dbReference type="NCBI Taxonomy" id="7719"/>
    <lineage>
        <taxon>Eukaryota</taxon>
        <taxon>Metazoa</taxon>
        <taxon>Chordata</taxon>
        <taxon>Tunicata</taxon>
        <taxon>Ascidiacea</taxon>
        <taxon>Phlebobranchia</taxon>
        <taxon>Cionidae</taxon>
        <taxon>Ciona</taxon>
    </lineage>
</organism>
<dbReference type="Gene3D" id="4.10.110.10">
    <property type="entry name" value="Spasmolytic Protein, domain 1"/>
    <property type="match status" value="2"/>
</dbReference>
<dbReference type="PRINTS" id="PR00680">
    <property type="entry name" value="PTREFOIL"/>
</dbReference>
<reference evidence="7" key="1">
    <citation type="journal article" date="2002" name="Science">
        <title>The draft genome of Ciona intestinalis: insights into chordate and vertebrate origins.</title>
        <authorList>
            <person name="Dehal P."/>
            <person name="Satou Y."/>
            <person name="Campbell R.K."/>
            <person name="Chapman J."/>
            <person name="Degnan B."/>
            <person name="De Tomaso A."/>
            <person name="Davidson B."/>
            <person name="Di Gregorio A."/>
            <person name="Gelpke M."/>
            <person name="Goodstein D.M."/>
            <person name="Harafuji N."/>
            <person name="Hastings K.E."/>
            <person name="Ho I."/>
            <person name="Hotta K."/>
            <person name="Huang W."/>
            <person name="Kawashima T."/>
            <person name="Lemaire P."/>
            <person name="Martinez D."/>
            <person name="Meinertzhagen I.A."/>
            <person name="Necula S."/>
            <person name="Nonaka M."/>
            <person name="Putnam N."/>
            <person name="Rash S."/>
            <person name="Saiga H."/>
            <person name="Satake M."/>
            <person name="Terry A."/>
            <person name="Yamada L."/>
            <person name="Wang H.G."/>
            <person name="Awazu S."/>
            <person name="Azumi K."/>
            <person name="Boore J."/>
            <person name="Branno M."/>
            <person name="Chin-Bow S."/>
            <person name="DeSantis R."/>
            <person name="Doyle S."/>
            <person name="Francino P."/>
            <person name="Keys D.N."/>
            <person name="Haga S."/>
            <person name="Hayashi H."/>
            <person name="Hino K."/>
            <person name="Imai K.S."/>
            <person name="Inaba K."/>
            <person name="Kano S."/>
            <person name="Kobayashi K."/>
            <person name="Kobayashi M."/>
            <person name="Lee B.I."/>
            <person name="Makabe K.W."/>
            <person name="Manohar C."/>
            <person name="Matassi G."/>
            <person name="Medina M."/>
            <person name="Mochizuki Y."/>
            <person name="Mount S."/>
            <person name="Morishita T."/>
            <person name="Miura S."/>
            <person name="Nakayama A."/>
            <person name="Nishizaka S."/>
            <person name="Nomoto H."/>
            <person name="Ohta F."/>
            <person name="Oishi K."/>
            <person name="Rigoutsos I."/>
            <person name="Sano M."/>
            <person name="Sasaki A."/>
            <person name="Sasakura Y."/>
            <person name="Shoguchi E."/>
            <person name="Shin-i T."/>
            <person name="Spagnuolo A."/>
            <person name="Stainier D."/>
            <person name="Suzuki M.M."/>
            <person name="Tassy O."/>
            <person name="Takatori N."/>
            <person name="Tokuoka M."/>
            <person name="Yagi K."/>
            <person name="Yoshizaki F."/>
            <person name="Wada S."/>
            <person name="Zhang C."/>
            <person name="Hyatt P.D."/>
            <person name="Larimer F."/>
            <person name="Detter C."/>
            <person name="Doggett N."/>
            <person name="Glavina T."/>
            <person name="Hawkins T."/>
            <person name="Richardson P."/>
            <person name="Lucas S."/>
            <person name="Kohara Y."/>
            <person name="Levine M."/>
            <person name="Satoh N."/>
            <person name="Rokhsar D.S."/>
        </authorList>
    </citation>
    <scope>NUCLEOTIDE SEQUENCE [LARGE SCALE GENOMIC DNA]</scope>
</reference>
<feature type="disulfide bond" evidence="2">
    <location>
        <begin position="132"/>
        <end position="149"/>
    </location>
</feature>
<evidence type="ECO:0000256" key="4">
    <source>
        <dbReference type="SAM" id="SignalP"/>
    </source>
</evidence>
<dbReference type="RefSeq" id="XP_002128880.1">
    <property type="nucleotide sequence ID" value="XM_002128844.3"/>
</dbReference>
<sequence length="373" mass="41526">MSLTSIIILFACCIAVSEQRGLMRGECMVQPNRRIECGHSGITKFRCLAQHCCYDNSILGAISCFESKATVTPLGQAPAVVTLEILNNQANDELYSPQPHSNNPDKSTVRTCSAAPIDRVECGWSSISRQSCEARGCCFDRSVRGVPWCFQADSLLISRKMKSVLECTWECSRKSWRKIASGYTKCGTNVVCWMTLVGQTPGSCVSACKTTYEIDVFKSNVSVCLGLGTETARSASTECDTDLPCWIDRFGNRALHCFRLYQMTGQSFVVEIPSTEEPLLPQEELVLPLTSSRPTPIIQREEITREEPEIEPEEPEEGNSPPPPEEEHRRTNLNVEISSGGQTENRSVGNDVPPSEEQEERIPEERIEEENSR</sequence>
<dbReference type="SUPFAM" id="SSF57492">
    <property type="entry name" value="Trefoil"/>
    <property type="match status" value="2"/>
</dbReference>
<dbReference type="GeneTree" id="ENSGT01000000217436"/>